<keyword evidence="1" id="KW-0812">Transmembrane</keyword>
<gene>
    <name evidence="2" type="ORF">H8J70_07095</name>
</gene>
<evidence type="ECO:0000313" key="3">
    <source>
        <dbReference type="Proteomes" id="UP000606870"/>
    </source>
</evidence>
<protein>
    <submittedName>
        <fullName evidence="2">Uncharacterized protein</fullName>
    </submittedName>
</protein>
<keyword evidence="1" id="KW-0472">Membrane</keyword>
<dbReference type="RefSeq" id="WP_186503167.1">
    <property type="nucleotide sequence ID" value="NZ_JACOGK010000018.1"/>
</dbReference>
<comment type="caution">
    <text evidence="2">The sequence shown here is derived from an EMBL/GenBank/DDBJ whole genome shotgun (WGS) entry which is preliminary data.</text>
</comment>
<accession>A0ABR6VIN1</accession>
<dbReference type="EMBL" id="JACOGK010000018">
    <property type="protein sequence ID" value="MBC3537013.1"/>
    <property type="molecule type" value="Genomic_DNA"/>
</dbReference>
<dbReference type="Proteomes" id="UP000606870">
    <property type="component" value="Unassembled WGS sequence"/>
</dbReference>
<reference evidence="2 3" key="1">
    <citation type="submission" date="2020-08" db="EMBL/GenBank/DDBJ databases">
        <authorList>
            <person name="Liu C."/>
            <person name="Sun Q."/>
        </authorList>
    </citation>
    <scope>NUCLEOTIDE SEQUENCE [LARGE SCALE GENOMIC DNA]</scope>
    <source>
        <strain evidence="2 3">NSJ-59</strain>
    </source>
</reference>
<name>A0ABR6VIN1_9FIRM</name>
<feature type="transmembrane region" description="Helical" evidence="1">
    <location>
        <begin position="31"/>
        <end position="48"/>
    </location>
</feature>
<proteinExistence type="predicted"/>
<feature type="transmembrane region" description="Helical" evidence="1">
    <location>
        <begin position="5"/>
        <end position="25"/>
    </location>
</feature>
<keyword evidence="1" id="KW-1133">Transmembrane helix</keyword>
<sequence length="69" mass="7650">MIRFYAVCVIAAFWFFGAGYFWVQYHDISTSALYVVAGLIVTAIAVYAKRQINQGQEAEKAPGGKKSRA</sequence>
<keyword evidence="3" id="KW-1185">Reference proteome</keyword>
<evidence type="ECO:0000313" key="2">
    <source>
        <dbReference type="EMBL" id="MBC3537013.1"/>
    </source>
</evidence>
<evidence type="ECO:0000256" key="1">
    <source>
        <dbReference type="SAM" id="Phobius"/>
    </source>
</evidence>
<organism evidence="2 3">
    <name type="scientific">Megasphaera hominis</name>
    <dbReference type="NCBI Taxonomy" id="159836"/>
    <lineage>
        <taxon>Bacteria</taxon>
        <taxon>Bacillati</taxon>
        <taxon>Bacillota</taxon>
        <taxon>Negativicutes</taxon>
        <taxon>Veillonellales</taxon>
        <taxon>Veillonellaceae</taxon>
        <taxon>Megasphaera</taxon>
    </lineage>
</organism>